<keyword evidence="3" id="KW-1185">Reference proteome</keyword>
<dbReference type="InterPro" id="IPR006016">
    <property type="entry name" value="UspA"/>
</dbReference>
<dbReference type="SUPFAM" id="SSF52402">
    <property type="entry name" value="Adenine nucleotide alpha hydrolases-like"/>
    <property type="match status" value="1"/>
</dbReference>
<dbReference type="RefSeq" id="WP_347306814.1">
    <property type="nucleotide sequence ID" value="NZ_JBAJEX010000001.1"/>
</dbReference>
<reference evidence="2 3" key="1">
    <citation type="submission" date="2024-02" db="EMBL/GenBank/DDBJ databases">
        <title>New thermophilic sulfur-oxidizing bacteria from a hot springs of the Uzon caldera (Kamchatka, Russia).</title>
        <authorList>
            <person name="Dukat A.M."/>
            <person name="Elcheninov A.G."/>
            <person name="Frolov E.N."/>
        </authorList>
    </citation>
    <scope>NUCLEOTIDE SEQUENCE [LARGE SCALE GENOMIC DNA]</scope>
    <source>
        <strain evidence="2 3">AK1</strain>
    </source>
</reference>
<accession>A0ABV0EE41</accession>
<comment type="caution">
    <text evidence="2">The sequence shown here is derived from an EMBL/GenBank/DDBJ whole genome shotgun (WGS) entry which is preliminary data.</text>
</comment>
<sequence length="155" mass="16547">MSMQAYRRILAFIELTPEGEQVARRAAALAQATGARLALATVVDTTGEETTLAPVLTPGQARAALAATLEHRLALLATRIGAQKAESLALAGPLGTMIEELLQRWQPELVLAAAHQTFGLNRRSQRGPSYDLLLVQLPPPATFTGRLVRALVAAF</sequence>
<gene>
    <name evidence="2" type="ORF">V6E02_02540</name>
</gene>
<name>A0ABV0EE41_9BURK</name>
<organism evidence="2 3">
    <name type="scientific">Thiobacter aerophilum</name>
    <dbReference type="NCBI Taxonomy" id="3121275"/>
    <lineage>
        <taxon>Bacteria</taxon>
        <taxon>Pseudomonadati</taxon>
        <taxon>Pseudomonadota</taxon>
        <taxon>Betaproteobacteria</taxon>
        <taxon>Burkholderiales</taxon>
        <taxon>Thiobacteraceae</taxon>
        <taxon>Thiobacter</taxon>
    </lineage>
</organism>
<dbReference type="Pfam" id="PF00582">
    <property type="entry name" value="Usp"/>
    <property type="match status" value="1"/>
</dbReference>
<evidence type="ECO:0000313" key="3">
    <source>
        <dbReference type="Proteomes" id="UP001482231"/>
    </source>
</evidence>
<dbReference type="Proteomes" id="UP001482231">
    <property type="component" value="Unassembled WGS sequence"/>
</dbReference>
<dbReference type="Gene3D" id="3.40.50.620">
    <property type="entry name" value="HUPs"/>
    <property type="match status" value="1"/>
</dbReference>
<evidence type="ECO:0000313" key="2">
    <source>
        <dbReference type="EMBL" id="MEO1766092.1"/>
    </source>
</evidence>
<protein>
    <submittedName>
        <fullName evidence="2">Universal stress protein</fullName>
    </submittedName>
</protein>
<dbReference type="InterPro" id="IPR014729">
    <property type="entry name" value="Rossmann-like_a/b/a_fold"/>
</dbReference>
<proteinExistence type="predicted"/>
<dbReference type="EMBL" id="JBAJEX010000001">
    <property type="protein sequence ID" value="MEO1766092.1"/>
    <property type="molecule type" value="Genomic_DNA"/>
</dbReference>
<evidence type="ECO:0000259" key="1">
    <source>
        <dbReference type="Pfam" id="PF00582"/>
    </source>
</evidence>
<feature type="domain" description="UspA" evidence="1">
    <location>
        <begin position="6"/>
        <end position="121"/>
    </location>
</feature>